<dbReference type="InterPro" id="IPR001650">
    <property type="entry name" value="Helicase_C-like"/>
</dbReference>
<dbReference type="InterPro" id="IPR014001">
    <property type="entry name" value="Helicase_ATP-bd"/>
</dbReference>
<proteinExistence type="predicted"/>
<dbReference type="GO" id="GO:0004386">
    <property type="term" value="F:helicase activity"/>
    <property type="evidence" value="ECO:0007669"/>
    <property type="project" value="UniProtKB-KW"/>
</dbReference>
<dbReference type="PROSITE" id="PS51194">
    <property type="entry name" value="HELICASE_CTER"/>
    <property type="match status" value="1"/>
</dbReference>
<reference evidence="5" key="1">
    <citation type="submission" date="2022-03" db="EMBL/GenBank/DDBJ databases">
        <title>The complete genome sequence of a Methyloterrigena soli.</title>
        <authorList>
            <person name="Zi Z."/>
        </authorList>
    </citation>
    <scope>NUCLEOTIDE SEQUENCE</scope>
    <source>
        <strain evidence="5">M48</strain>
    </source>
</reference>
<gene>
    <name evidence="5" type="ORF">ML536_06835</name>
</gene>
<dbReference type="GO" id="GO:0005524">
    <property type="term" value="F:ATP binding"/>
    <property type="evidence" value="ECO:0007669"/>
    <property type="project" value="InterPro"/>
</dbReference>
<dbReference type="PANTHER" id="PTHR10799">
    <property type="entry name" value="SNF2/RAD54 HELICASE FAMILY"/>
    <property type="match status" value="1"/>
</dbReference>
<keyword evidence="1" id="KW-0378">Hydrolase</keyword>
<dbReference type="Pfam" id="PF00176">
    <property type="entry name" value="SNF2-rel_dom"/>
    <property type="match status" value="1"/>
</dbReference>
<dbReference type="SUPFAM" id="SSF52540">
    <property type="entry name" value="P-loop containing nucleoside triphosphate hydrolases"/>
    <property type="match status" value="2"/>
</dbReference>
<keyword evidence="5" id="KW-0547">Nucleotide-binding</keyword>
<feature type="region of interest" description="Disordered" evidence="2">
    <location>
        <begin position="424"/>
        <end position="451"/>
    </location>
</feature>
<feature type="domain" description="Helicase ATP-binding" evidence="3">
    <location>
        <begin position="498"/>
        <end position="681"/>
    </location>
</feature>
<evidence type="ECO:0000256" key="2">
    <source>
        <dbReference type="SAM" id="MobiDB-lite"/>
    </source>
</evidence>
<name>A0AA41QKE5_9HYPH</name>
<dbReference type="SMART" id="SM00487">
    <property type="entry name" value="DEXDc"/>
    <property type="match status" value="1"/>
</dbReference>
<evidence type="ECO:0000256" key="1">
    <source>
        <dbReference type="ARBA" id="ARBA00022801"/>
    </source>
</evidence>
<dbReference type="InterPro" id="IPR049730">
    <property type="entry name" value="SNF2/RAD54-like_C"/>
</dbReference>
<comment type="caution">
    <text evidence="5">The sequence shown here is derived from an EMBL/GenBank/DDBJ whole genome shotgun (WGS) entry which is preliminary data.</text>
</comment>
<dbReference type="InterPro" id="IPR000330">
    <property type="entry name" value="SNF2_N"/>
</dbReference>
<dbReference type="InterPro" id="IPR027417">
    <property type="entry name" value="P-loop_NTPase"/>
</dbReference>
<keyword evidence="6" id="KW-1185">Reference proteome</keyword>
<dbReference type="InterPro" id="IPR038718">
    <property type="entry name" value="SNF2-like_sf"/>
</dbReference>
<dbReference type="Gene3D" id="3.40.50.300">
    <property type="entry name" value="P-loop containing nucleotide triphosphate hydrolases"/>
    <property type="match status" value="1"/>
</dbReference>
<evidence type="ECO:0000259" key="4">
    <source>
        <dbReference type="PROSITE" id="PS51194"/>
    </source>
</evidence>
<protein>
    <submittedName>
        <fullName evidence="5">DEAD/DEAH box helicase</fullName>
    </submittedName>
</protein>
<dbReference type="SMART" id="SM00490">
    <property type="entry name" value="HELICc"/>
    <property type="match status" value="1"/>
</dbReference>
<dbReference type="PROSITE" id="PS51192">
    <property type="entry name" value="HELICASE_ATP_BIND_1"/>
    <property type="match status" value="1"/>
</dbReference>
<dbReference type="Proteomes" id="UP001156140">
    <property type="component" value="Unassembled WGS sequence"/>
</dbReference>
<dbReference type="AlphaFoldDB" id="A0AA41QKE5"/>
<dbReference type="RefSeq" id="WP_281735380.1">
    <property type="nucleotide sequence ID" value="NZ_JAKETQ010000001.1"/>
</dbReference>
<keyword evidence="5" id="KW-0347">Helicase</keyword>
<dbReference type="Pfam" id="PF00271">
    <property type="entry name" value="Helicase_C"/>
    <property type="match status" value="1"/>
</dbReference>
<evidence type="ECO:0000259" key="3">
    <source>
        <dbReference type="PROSITE" id="PS51192"/>
    </source>
</evidence>
<dbReference type="EMBL" id="JALAZD010000001">
    <property type="protein sequence ID" value="MCI0126540.1"/>
    <property type="molecule type" value="Genomic_DNA"/>
</dbReference>
<keyword evidence="5" id="KW-0067">ATP-binding</keyword>
<feature type="domain" description="Helicase C-terminal" evidence="4">
    <location>
        <begin position="806"/>
        <end position="968"/>
    </location>
</feature>
<dbReference type="CDD" id="cd18793">
    <property type="entry name" value="SF2_C_SNF"/>
    <property type="match status" value="1"/>
</dbReference>
<dbReference type="GO" id="GO:0016787">
    <property type="term" value="F:hydrolase activity"/>
    <property type="evidence" value="ECO:0007669"/>
    <property type="project" value="UniProtKB-KW"/>
</dbReference>
<evidence type="ECO:0000313" key="5">
    <source>
        <dbReference type="EMBL" id="MCI0126540.1"/>
    </source>
</evidence>
<organism evidence="5 6">
    <name type="scientific">Paradevosia shaoguanensis</name>
    <dbReference type="NCBI Taxonomy" id="1335043"/>
    <lineage>
        <taxon>Bacteria</taxon>
        <taxon>Pseudomonadati</taxon>
        <taxon>Pseudomonadota</taxon>
        <taxon>Alphaproteobacteria</taxon>
        <taxon>Hyphomicrobiales</taxon>
        <taxon>Devosiaceae</taxon>
        <taxon>Paradevosia</taxon>
    </lineage>
</organism>
<accession>A0AA41QKE5</accession>
<dbReference type="Gene3D" id="3.40.50.10810">
    <property type="entry name" value="Tandem AAA-ATPase domain"/>
    <property type="match status" value="1"/>
</dbReference>
<evidence type="ECO:0000313" key="6">
    <source>
        <dbReference type="Proteomes" id="UP001156140"/>
    </source>
</evidence>
<sequence length="987" mass="108366">MAQFSFVPTESGGQISLLKSQLFRTRPVLLADWLEEAGPELVSAVRYLNRLAETGEASTSLDSMSVPTAALVEAPGTILTQLGLPAVAPLSLKLVLHGRVEAPDGEIRLSWSDSNYRTLTSVRQGLIVSWFGRSGRLTAPIYELVEAVEHYNGTKGQASEARIAAWAPVQQRLEPLAGKTVEVDRILTNFRIFQAGAFSLDVRQAHDGPQFHPVLMSAALRSTLEDDAYAPEDGDEPPEALKDQGEHALLAPEMQNQFLRAFNQDGLATRPSYVLARNTYLVVEPELQRALDVVKQAQRASATERRSFVQNPRAALVQALPGGNETTGTIFIETRQYSERVTELGIWEKPKLDWIRRKGSGWLPEAFVLQVGSVSIPMDEDGLTQLALALEASNARGDEWVQYEGLSLFASDVSAAFQGLQQEHGTDVPAPIPDPDQGDEAPAPQDRSVLKKKENLEEVEFTIDLKPRPLFAQKLFPSDLVTTEPKPHQTAGFGWLVDAWTAGLPGVLLADDMGLGKTMQALAFLAWFRDNRRLGGARAKQHAGPILVVAPTALLRNWIKEADTHLASEGLGHCLQVFGSGLARLKRRDAVPEDALDVDTIRSADWVLTTYETLSNYHRAFARVAYPVIVFDEMQKIKAPDTINTHAAKVMNADFVLGMTGTPIENRIEDLWCIMDRIAPGYLGALKTFSATYGGEDEATLRTLKAKVAQPQPGHPPVMLRRMKGDHLRGLPEREVRTYNAPSMPPPQAEAYSQVVRSAKSGGRSKGDMLKVIHRLRGVSLHPRGADGVDPYDPASRRDWIESSARVQQALSILDEIKRRHDKALVFIEDRAVQATFAAILASHFDLPAEPDIINGETNGDRRQQIVDRFQALPSGFAVLVLSPKAAGIGLTITAANHVIHLSRWWNPAVEDQCNDRVYRIGQNKPITIHVPLAVHPQFGDASFDLKLDALLMRKRTLSRDMLMPPVSESDAESLFGEAVAAASAGA</sequence>